<keyword evidence="2" id="KW-1185">Reference proteome</keyword>
<gene>
    <name evidence="1" type="ORF">QO000_001468</name>
</gene>
<sequence>MTVVYVLEKNNKGKTLKDVNHRFLTIGLPGT</sequence>
<name>A0ABU0K2G4_9BACL</name>
<evidence type="ECO:0000313" key="2">
    <source>
        <dbReference type="Proteomes" id="UP001226720"/>
    </source>
</evidence>
<protein>
    <submittedName>
        <fullName evidence="1">Uncharacterized protein</fullName>
    </submittedName>
</protein>
<proteinExistence type="predicted"/>
<accession>A0ABU0K2G4</accession>
<dbReference type="Proteomes" id="UP001226720">
    <property type="component" value="Unassembled WGS sequence"/>
</dbReference>
<evidence type="ECO:0000313" key="1">
    <source>
        <dbReference type="EMBL" id="MDQ0482499.1"/>
    </source>
</evidence>
<reference evidence="1" key="1">
    <citation type="submission" date="2023-07" db="EMBL/GenBank/DDBJ databases">
        <title>Genomic Encyclopedia of Type Strains, Phase IV (KMG-IV): sequencing the most valuable type-strain genomes for metagenomic binning, comparative biology and taxonomic classification.</title>
        <authorList>
            <person name="Goeker M."/>
        </authorList>
    </citation>
    <scope>NUCLEOTIDE SEQUENCE [LARGE SCALE GENOMIC DNA]</scope>
    <source>
        <strain evidence="1">JSM 076093</strain>
    </source>
</reference>
<dbReference type="EMBL" id="JAUSWM010000002">
    <property type="protein sequence ID" value="MDQ0482499.1"/>
    <property type="molecule type" value="Genomic_DNA"/>
</dbReference>
<organism evidence="1 2">
    <name type="scientific">Guptibacillus hwajinpoensis</name>
    <dbReference type="NCBI Taxonomy" id="208199"/>
    <lineage>
        <taxon>Bacteria</taxon>
        <taxon>Bacillati</taxon>
        <taxon>Bacillota</taxon>
        <taxon>Bacilli</taxon>
        <taxon>Bacillales</taxon>
        <taxon>Guptibacillaceae</taxon>
        <taxon>Guptibacillus</taxon>
    </lineage>
</organism>
<comment type="caution">
    <text evidence="1">The sequence shown here is derived from an EMBL/GenBank/DDBJ whole genome shotgun (WGS) entry which is preliminary data.</text>
</comment>